<feature type="transmembrane region" description="Helical" evidence="6">
    <location>
        <begin position="59"/>
        <end position="81"/>
    </location>
</feature>
<evidence type="ECO:0000256" key="5">
    <source>
        <dbReference type="ARBA" id="ARBA00023136"/>
    </source>
</evidence>
<comment type="subcellular location">
    <subcellularLocation>
        <location evidence="1">Membrane</location>
        <topology evidence="1">Multi-pass membrane protein</topology>
    </subcellularLocation>
</comment>
<dbReference type="RefSeq" id="WP_284349241.1">
    <property type="nucleotide sequence ID" value="NZ_BRXS01000002.1"/>
</dbReference>
<organism evidence="7 8">
    <name type="scientific">Roseisolibacter agri</name>
    <dbReference type="NCBI Taxonomy" id="2014610"/>
    <lineage>
        <taxon>Bacteria</taxon>
        <taxon>Pseudomonadati</taxon>
        <taxon>Gemmatimonadota</taxon>
        <taxon>Gemmatimonadia</taxon>
        <taxon>Gemmatimonadales</taxon>
        <taxon>Gemmatimonadaceae</taxon>
        <taxon>Roseisolibacter</taxon>
    </lineage>
</organism>
<accession>A0AA37Q869</accession>
<keyword evidence="4 6" id="KW-1133">Transmembrane helix</keyword>
<keyword evidence="3 6" id="KW-0812">Transmembrane</keyword>
<evidence type="ECO:0000256" key="6">
    <source>
        <dbReference type="SAM" id="Phobius"/>
    </source>
</evidence>
<gene>
    <name evidence="7" type="primary">tspO</name>
    <name evidence="7" type="ORF">rosag_13090</name>
</gene>
<reference evidence="7" key="1">
    <citation type="submission" date="2022-08" db="EMBL/GenBank/DDBJ databases">
        <title>Draft genome sequencing of Roseisolibacter agri AW1220.</title>
        <authorList>
            <person name="Tobiishi Y."/>
            <person name="Tonouchi A."/>
        </authorList>
    </citation>
    <scope>NUCLEOTIDE SEQUENCE</scope>
    <source>
        <strain evidence="7">AW1220</strain>
    </source>
</reference>
<evidence type="ECO:0000256" key="2">
    <source>
        <dbReference type="ARBA" id="ARBA00007524"/>
    </source>
</evidence>
<dbReference type="Proteomes" id="UP001161325">
    <property type="component" value="Unassembled WGS sequence"/>
</dbReference>
<dbReference type="PANTHER" id="PTHR10057:SF0">
    <property type="entry name" value="TRANSLOCATOR PROTEIN"/>
    <property type="match status" value="1"/>
</dbReference>
<proteinExistence type="inferred from homology"/>
<comment type="similarity">
    <text evidence="2">Belongs to the TspO/BZRP family.</text>
</comment>
<dbReference type="FunFam" id="1.20.1260.100:FF:000001">
    <property type="entry name" value="translocator protein 2"/>
    <property type="match status" value="1"/>
</dbReference>
<keyword evidence="5 6" id="KW-0472">Membrane</keyword>
<dbReference type="EMBL" id="BRXS01000002">
    <property type="protein sequence ID" value="GLC24796.1"/>
    <property type="molecule type" value="Genomic_DNA"/>
</dbReference>
<dbReference type="GO" id="GO:0033013">
    <property type="term" value="P:tetrapyrrole metabolic process"/>
    <property type="evidence" value="ECO:0007669"/>
    <property type="project" value="UniProtKB-ARBA"/>
</dbReference>
<sequence>MTRTDAPDHAPEDAATSSWGGTLAIVLCTTATAFLGGLASARAGDFYLSLHRPAWAPPAWTFGVVWTTLYVLMALAAWLVWRVRARRGARHALILYGLQLALNALWPWLFFAWRRGGLAFAEVVLLLGVVGATVFAVGRVRRRAAVLLLPYLLWVAFASALTLAVWKLNPDRLS</sequence>
<dbReference type="GO" id="GO:0016020">
    <property type="term" value="C:membrane"/>
    <property type="evidence" value="ECO:0007669"/>
    <property type="project" value="UniProtKB-SubCell"/>
</dbReference>
<evidence type="ECO:0000256" key="3">
    <source>
        <dbReference type="ARBA" id="ARBA00022692"/>
    </source>
</evidence>
<dbReference type="AlphaFoldDB" id="A0AA37Q869"/>
<evidence type="ECO:0000256" key="4">
    <source>
        <dbReference type="ARBA" id="ARBA00022989"/>
    </source>
</evidence>
<dbReference type="PIRSF" id="PIRSF005859">
    <property type="entry name" value="PBR"/>
    <property type="match status" value="1"/>
</dbReference>
<dbReference type="CDD" id="cd15904">
    <property type="entry name" value="TSPO_MBR"/>
    <property type="match status" value="1"/>
</dbReference>
<protein>
    <submittedName>
        <fullName evidence="7">Tryptophan-rich sensory protein</fullName>
    </submittedName>
</protein>
<name>A0AA37Q869_9BACT</name>
<evidence type="ECO:0000313" key="7">
    <source>
        <dbReference type="EMBL" id="GLC24796.1"/>
    </source>
</evidence>
<comment type="caution">
    <text evidence="7">The sequence shown here is derived from an EMBL/GenBank/DDBJ whole genome shotgun (WGS) entry which is preliminary data.</text>
</comment>
<dbReference type="Pfam" id="PF03073">
    <property type="entry name" value="TspO_MBR"/>
    <property type="match status" value="1"/>
</dbReference>
<dbReference type="InterPro" id="IPR004307">
    <property type="entry name" value="TspO_MBR"/>
</dbReference>
<dbReference type="InterPro" id="IPR038330">
    <property type="entry name" value="TspO/MBR-related_sf"/>
</dbReference>
<feature type="transmembrane region" description="Helical" evidence="6">
    <location>
        <begin position="93"/>
        <end position="113"/>
    </location>
</feature>
<feature type="transmembrane region" description="Helical" evidence="6">
    <location>
        <begin position="119"/>
        <end position="138"/>
    </location>
</feature>
<dbReference type="PANTHER" id="PTHR10057">
    <property type="entry name" value="PERIPHERAL-TYPE BENZODIAZEPINE RECEPTOR"/>
    <property type="match status" value="1"/>
</dbReference>
<dbReference type="Gene3D" id="1.20.1260.100">
    <property type="entry name" value="TspO/MBR protein"/>
    <property type="match status" value="1"/>
</dbReference>
<evidence type="ECO:0000256" key="1">
    <source>
        <dbReference type="ARBA" id="ARBA00004141"/>
    </source>
</evidence>
<feature type="transmembrane region" description="Helical" evidence="6">
    <location>
        <begin position="145"/>
        <end position="166"/>
    </location>
</feature>
<keyword evidence="8" id="KW-1185">Reference proteome</keyword>
<feature type="transmembrane region" description="Helical" evidence="6">
    <location>
        <begin position="21"/>
        <end position="39"/>
    </location>
</feature>
<evidence type="ECO:0000313" key="8">
    <source>
        <dbReference type="Proteomes" id="UP001161325"/>
    </source>
</evidence>